<sequence>MTNLGTNLNSATLAHMAIRIRLQTAQLRLGVPKSILTCDIEFLKSNDWNYDNVTYSTHYFLLPISVLLGVLMGQYNNSLNTMIRGRMMDIKITQSPADQMEWNIEGGVHAICIFLHEHKANGLIHKFNNHKCRFSLIYFKQIIIESRTAISWALFKQLQGTSTRGKVATWFKKLTCFIENGAAPLADDTVRECRFWSYIEA</sequence>
<accession>A0A2Z6R6V2</accession>
<comment type="caution">
    <text evidence="2">The sequence shown here is derived from an EMBL/GenBank/DDBJ whole genome shotgun (WGS) entry which is preliminary data.</text>
</comment>
<keyword evidence="3" id="KW-1185">Reference proteome</keyword>
<keyword evidence="1" id="KW-0812">Transmembrane</keyword>
<keyword evidence="1" id="KW-1133">Transmembrane helix</keyword>
<proteinExistence type="predicted"/>
<organism evidence="2 3">
    <name type="scientific">Rhizophagus clarus</name>
    <dbReference type="NCBI Taxonomy" id="94130"/>
    <lineage>
        <taxon>Eukaryota</taxon>
        <taxon>Fungi</taxon>
        <taxon>Fungi incertae sedis</taxon>
        <taxon>Mucoromycota</taxon>
        <taxon>Glomeromycotina</taxon>
        <taxon>Glomeromycetes</taxon>
        <taxon>Glomerales</taxon>
        <taxon>Glomeraceae</taxon>
        <taxon>Rhizophagus</taxon>
    </lineage>
</organism>
<dbReference type="EMBL" id="BEXD01000557">
    <property type="protein sequence ID" value="GBB88458.1"/>
    <property type="molecule type" value="Genomic_DNA"/>
</dbReference>
<gene>
    <name evidence="2" type="ORF">RclHR1_00150054</name>
</gene>
<name>A0A2Z6R6V2_9GLOM</name>
<protein>
    <submittedName>
        <fullName evidence="2">Uncharacterized protein</fullName>
    </submittedName>
</protein>
<feature type="transmembrane region" description="Helical" evidence="1">
    <location>
        <begin position="58"/>
        <end position="77"/>
    </location>
</feature>
<reference evidence="2 3" key="1">
    <citation type="submission" date="2017-11" db="EMBL/GenBank/DDBJ databases">
        <title>The genome of Rhizophagus clarus HR1 reveals common genetic basis of auxotrophy among arbuscular mycorrhizal fungi.</title>
        <authorList>
            <person name="Kobayashi Y."/>
        </authorList>
    </citation>
    <scope>NUCLEOTIDE SEQUENCE [LARGE SCALE GENOMIC DNA]</scope>
    <source>
        <strain evidence="2 3">HR1</strain>
    </source>
</reference>
<dbReference type="AlphaFoldDB" id="A0A2Z6R6V2"/>
<keyword evidence="1" id="KW-0472">Membrane</keyword>
<evidence type="ECO:0000313" key="3">
    <source>
        <dbReference type="Proteomes" id="UP000247702"/>
    </source>
</evidence>
<evidence type="ECO:0000313" key="2">
    <source>
        <dbReference type="EMBL" id="GBB88458.1"/>
    </source>
</evidence>
<evidence type="ECO:0000256" key="1">
    <source>
        <dbReference type="SAM" id="Phobius"/>
    </source>
</evidence>
<dbReference type="Proteomes" id="UP000247702">
    <property type="component" value="Unassembled WGS sequence"/>
</dbReference>